<dbReference type="PROSITE" id="PS50075">
    <property type="entry name" value="CARRIER"/>
    <property type="match status" value="1"/>
</dbReference>
<dbReference type="Pfam" id="PF00550">
    <property type="entry name" value="PP-binding"/>
    <property type="match status" value="1"/>
</dbReference>
<dbReference type="Gene3D" id="1.10.1200.10">
    <property type="entry name" value="ACP-like"/>
    <property type="match status" value="1"/>
</dbReference>
<dbReference type="InterPro" id="IPR009081">
    <property type="entry name" value="PP-bd_ACP"/>
</dbReference>
<name>A0A1I4E237_9BACL</name>
<evidence type="ECO:0000313" key="3">
    <source>
        <dbReference type="Proteomes" id="UP000198915"/>
    </source>
</evidence>
<proteinExistence type="predicted"/>
<dbReference type="STRING" id="1884381.SAMN05518846_12810"/>
<dbReference type="InterPro" id="IPR036736">
    <property type="entry name" value="ACP-like_sf"/>
</dbReference>
<sequence>MTKLENVILRKVQEILNRDVTLDKESNLFNEGFTSLILIELIVSIEEEYNIQIEDGDLTLDNFQTVNSICELLLGKYGV</sequence>
<dbReference type="Proteomes" id="UP000198915">
    <property type="component" value="Unassembled WGS sequence"/>
</dbReference>
<evidence type="ECO:0000259" key="1">
    <source>
        <dbReference type="PROSITE" id="PS50075"/>
    </source>
</evidence>
<feature type="domain" description="Carrier" evidence="1">
    <location>
        <begin position="1"/>
        <end position="77"/>
    </location>
</feature>
<accession>A0A1I4E237</accession>
<dbReference type="SUPFAM" id="SSF47336">
    <property type="entry name" value="ACP-like"/>
    <property type="match status" value="1"/>
</dbReference>
<evidence type="ECO:0000313" key="2">
    <source>
        <dbReference type="EMBL" id="SFK99822.1"/>
    </source>
</evidence>
<protein>
    <submittedName>
        <fullName evidence="2">Acyl carrier protein</fullName>
    </submittedName>
</protein>
<organism evidence="2 3">
    <name type="scientific">Brevibacillus centrosporus</name>
    <dbReference type="NCBI Taxonomy" id="54910"/>
    <lineage>
        <taxon>Bacteria</taxon>
        <taxon>Bacillati</taxon>
        <taxon>Bacillota</taxon>
        <taxon>Bacilli</taxon>
        <taxon>Bacillales</taxon>
        <taxon>Paenibacillaceae</taxon>
        <taxon>Brevibacillus</taxon>
    </lineage>
</organism>
<dbReference type="RefSeq" id="WP_175530625.1">
    <property type="nucleotide sequence ID" value="NZ_FORT01000028.1"/>
</dbReference>
<dbReference type="EMBL" id="FORT01000028">
    <property type="protein sequence ID" value="SFK99822.1"/>
    <property type="molecule type" value="Genomic_DNA"/>
</dbReference>
<gene>
    <name evidence="2" type="ORF">SAMN05518846_12810</name>
</gene>
<keyword evidence="3" id="KW-1185">Reference proteome</keyword>
<reference evidence="3" key="1">
    <citation type="submission" date="2016-10" db="EMBL/GenBank/DDBJ databases">
        <authorList>
            <person name="Varghese N."/>
            <person name="Submissions S."/>
        </authorList>
    </citation>
    <scope>NUCLEOTIDE SEQUENCE [LARGE SCALE GENOMIC DNA]</scope>
    <source>
        <strain evidence="3">OK042</strain>
    </source>
</reference>
<dbReference type="AlphaFoldDB" id="A0A1I4E237"/>